<evidence type="ECO:0000256" key="1">
    <source>
        <dbReference type="SAM" id="Phobius"/>
    </source>
</evidence>
<proteinExistence type="predicted"/>
<dbReference type="AlphaFoldDB" id="A0A8A1LNL2"/>
<keyword evidence="1" id="KW-0812">Transmembrane</keyword>
<organism evidence="2 3">
    <name type="scientific">Ajellomyces capsulatus (strain H88)</name>
    <name type="common">Darling's disease fungus</name>
    <name type="synonym">Histoplasma capsulatum</name>
    <dbReference type="NCBI Taxonomy" id="544711"/>
    <lineage>
        <taxon>Eukaryota</taxon>
        <taxon>Fungi</taxon>
        <taxon>Dikarya</taxon>
        <taxon>Ascomycota</taxon>
        <taxon>Pezizomycotina</taxon>
        <taxon>Eurotiomycetes</taxon>
        <taxon>Eurotiomycetidae</taxon>
        <taxon>Onygenales</taxon>
        <taxon>Ajellomycetaceae</taxon>
        <taxon>Histoplasma</taxon>
    </lineage>
</organism>
<sequence length="81" mass="9154">MELRILFEYIVNPSLSFAPSSPLPPPPAKKTGVLPFYFVSLSPVSPLRFIFVFFHFSSFLSSFSRLFALILFLLSSLPLLL</sequence>
<reference evidence="2" key="1">
    <citation type="submission" date="2021-01" db="EMBL/GenBank/DDBJ databases">
        <title>Chromosome-level genome assembly of a human fungal pathogen reveals clustering of transcriptionally co-regulated genes.</title>
        <authorList>
            <person name="Voorhies M."/>
            <person name="Cohen S."/>
            <person name="Shea T.P."/>
            <person name="Petrus S."/>
            <person name="Munoz J.F."/>
            <person name="Poplawski S."/>
            <person name="Goldman W.E."/>
            <person name="Michael T."/>
            <person name="Cuomo C.A."/>
            <person name="Sil A."/>
            <person name="Beyhan S."/>
        </authorList>
    </citation>
    <scope>NUCLEOTIDE SEQUENCE</scope>
    <source>
        <strain evidence="2">H88</strain>
    </source>
</reference>
<feature type="transmembrane region" description="Helical" evidence="1">
    <location>
        <begin position="34"/>
        <end position="56"/>
    </location>
</feature>
<keyword evidence="1" id="KW-1133">Transmembrane helix</keyword>
<accession>A0A8A1LNL2</accession>
<dbReference type="VEuPathDB" id="FungiDB:I7I53_03444"/>
<gene>
    <name evidence="2" type="ORF">I7I53_03444</name>
</gene>
<keyword evidence="1" id="KW-0472">Membrane</keyword>
<feature type="transmembrane region" description="Helical" evidence="1">
    <location>
        <begin position="63"/>
        <end position="80"/>
    </location>
</feature>
<evidence type="ECO:0000313" key="2">
    <source>
        <dbReference type="EMBL" id="QSS55539.1"/>
    </source>
</evidence>
<name>A0A8A1LNL2_AJEC8</name>
<evidence type="ECO:0000313" key="3">
    <source>
        <dbReference type="Proteomes" id="UP000663419"/>
    </source>
</evidence>
<dbReference type="Proteomes" id="UP000663419">
    <property type="component" value="Chromosome 4"/>
</dbReference>
<protein>
    <submittedName>
        <fullName evidence="2">Uncharacterized protein</fullName>
    </submittedName>
</protein>
<dbReference type="EMBL" id="CP069105">
    <property type="protein sequence ID" value="QSS55539.1"/>
    <property type="molecule type" value="Genomic_DNA"/>
</dbReference>